<feature type="region of interest" description="Disordered" evidence="1">
    <location>
        <begin position="435"/>
        <end position="457"/>
    </location>
</feature>
<dbReference type="Proteomes" id="UP000664859">
    <property type="component" value="Unassembled WGS sequence"/>
</dbReference>
<keyword evidence="3" id="KW-1185">Reference proteome</keyword>
<dbReference type="EMBL" id="JAFCMP010000513">
    <property type="protein sequence ID" value="KAG5178758.1"/>
    <property type="molecule type" value="Genomic_DNA"/>
</dbReference>
<evidence type="ECO:0000256" key="1">
    <source>
        <dbReference type="SAM" id="MobiDB-lite"/>
    </source>
</evidence>
<accession>A0A835YY70</accession>
<protein>
    <submittedName>
        <fullName evidence="2">Uncharacterized protein</fullName>
    </submittedName>
</protein>
<name>A0A835YY70_9STRA</name>
<organism evidence="2 3">
    <name type="scientific">Tribonema minus</name>
    <dbReference type="NCBI Taxonomy" id="303371"/>
    <lineage>
        <taxon>Eukaryota</taxon>
        <taxon>Sar</taxon>
        <taxon>Stramenopiles</taxon>
        <taxon>Ochrophyta</taxon>
        <taxon>PX clade</taxon>
        <taxon>Xanthophyceae</taxon>
        <taxon>Tribonematales</taxon>
        <taxon>Tribonemataceae</taxon>
        <taxon>Tribonema</taxon>
    </lineage>
</organism>
<sequence>MSQTVGCRGGSHVRQHPDNSSQGAEAGCGTAGCCDRGLTSLQRALMHGSCTCATRGQATLLKEASRDYGAAMRQRSRRTASYAAWLSPYASCAGGAAAAASASEILSPRRVGAERLNQQSLMTMTGGLVEVTRHMGVHQKPRNPYRRRLQRGDGGRVNSQSCAFIRIHARVPENQVHCAAGGTLTLVAAPSRNPPDEHRCEDVAQACVRARRERAVMYRQRWREVAAFLRTLEQEGNRLPGAEAVTRHASAMRSAAAEGPDPYTLDLEQFVGAAVRCARGCSRVALGRLFKTFDCARPPAHRVHLAEVSFTLMAVYKVRLRPPLGNDYALTIHYFKLSQPEAEELMAELQRAFLLGRRAGGAEAAEAAARDRSRGAAETRRAADRAAARRLLLRGLALLQAIAGGGDPGGSGGGGDGCGGGGGGGGGSNGGSGGGGSGGGGGGSGGGGGGSGSCGSGSCGSGGGGGPLIRIRDVLRLLHALALSDADAAAVAHVAESAAAAAAARAAAAATGAAGRGAAPAALPAAAFAELFGRDEAVLDVFGAQAHRAHALVKSLMFPAVVRPAVGGAAPGSVAALRGGGGGGELSAAAAEAYAAGWDADEAIDP</sequence>
<evidence type="ECO:0000313" key="3">
    <source>
        <dbReference type="Proteomes" id="UP000664859"/>
    </source>
</evidence>
<comment type="caution">
    <text evidence="2">The sequence shown here is derived from an EMBL/GenBank/DDBJ whole genome shotgun (WGS) entry which is preliminary data.</text>
</comment>
<proteinExistence type="predicted"/>
<feature type="region of interest" description="Disordered" evidence="1">
    <location>
        <begin position="1"/>
        <end position="22"/>
    </location>
</feature>
<evidence type="ECO:0000313" key="2">
    <source>
        <dbReference type="EMBL" id="KAG5178758.1"/>
    </source>
</evidence>
<gene>
    <name evidence="2" type="ORF">JKP88DRAFT_248024</name>
</gene>
<reference evidence="2" key="1">
    <citation type="submission" date="2021-02" db="EMBL/GenBank/DDBJ databases">
        <title>First Annotated Genome of the Yellow-green Alga Tribonema minus.</title>
        <authorList>
            <person name="Mahan K.M."/>
        </authorList>
    </citation>
    <scope>NUCLEOTIDE SEQUENCE</scope>
    <source>
        <strain evidence="2">UTEX B ZZ1240</strain>
    </source>
</reference>
<dbReference type="AlphaFoldDB" id="A0A835YY70"/>